<evidence type="ECO:0000256" key="2">
    <source>
        <dbReference type="SAM" id="MobiDB-lite"/>
    </source>
</evidence>
<keyword evidence="5" id="KW-1185">Reference proteome</keyword>
<dbReference type="InterPro" id="IPR058190">
    <property type="entry name" value="CC4_CEP85"/>
</dbReference>
<gene>
    <name evidence="4" type="ORF">PODLI_1B004598</name>
</gene>
<dbReference type="Pfam" id="PF24555">
    <property type="entry name" value="CC4_CEP85"/>
    <property type="match status" value="1"/>
</dbReference>
<reference evidence="4" key="1">
    <citation type="submission" date="2022-12" db="EMBL/GenBank/DDBJ databases">
        <authorList>
            <person name="Alioto T."/>
            <person name="Alioto T."/>
            <person name="Gomez Garrido J."/>
        </authorList>
    </citation>
    <scope>NUCLEOTIDE SEQUENCE</scope>
</reference>
<dbReference type="PANTHER" id="PTHR31075">
    <property type="entry name" value="CENTROSOMAL PROTEIN OF 85 KDA"/>
    <property type="match status" value="1"/>
</dbReference>
<dbReference type="GO" id="GO:0005813">
    <property type="term" value="C:centrosome"/>
    <property type="evidence" value="ECO:0007669"/>
    <property type="project" value="TreeGrafter"/>
</dbReference>
<sequence length="857" mass="97161">MWGRLLSEFGQNGDYRAVMEPSFLRETLYALLPGSSDNSGLELYFGRKALKLSSAVKTGYISVDASSVMLLLKWCVLERGSNGTEYSSSGWLPGTDPLWQATTGSSSGRSTHLRRHSIASDSGDTGIGTSCSDSVEDHSTSSGTSSFKPSRSLVSIPTAHVMPSNTSSSLSQHREPLKPDCSKWSTSFLRSAASRHQGILDSSLDMKDLRPVRKWSSLSKLSAPITCSQDGSVYSAECRTSMDKLGRDSTVSPQLRINGTSCLHNSMELLKMEDRETGKKRNSTLDCKYKFESCSKEDLGVLDPSNRRHALDMTYSALPESKPVTSNCEVFHQGYITLGPQAVSGVPIQPSERTQRWLTEQFHTNPPESRPSEEPYSLSPWQLQQLEELRTGSEHPVQVLSGSSHQSYPAASFQDFNNWESLMKIKEGLLRQKEIVIDRQNQQINLLYQKIRENELRAQQARLGHIVNCEDPYMSSFQPQYESTAMQSQFAERSVAHCERDELERKLAAVQSKELQLSEFLKQMANKANEDKKKMEEKLKTRDRYISSLKKKCQKESEQNKEKQRRIETLEKYLADLPTLDDVESQSKQLQVLEEKNKQLKATLAELEKALEESKTQCKEQELQLVCQKKKEKELVTAVQSLQQKVEKCLEDGVRLPMLDTKQLQSENESLKEKNEKASKVIDNQQNQIAEMTLEIQSMQDKLLQGKVTIQKQKSELEEKDKSVQQLQKTLLENQRFMEENASLREQIHQMELSRQPVAEKLPVADQLFKEMSHCLFDLKALCSILTHRAQGKEPNLSLLLGIRSMSCSSEDENYHSTETLSKKLLEVCQLRKDIDELRTIISDCYAQDMGENCITQ</sequence>
<feature type="coiled-coil region" evidence="1">
    <location>
        <begin position="661"/>
        <end position="754"/>
    </location>
</feature>
<evidence type="ECO:0000256" key="1">
    <source>
        <dbReference type="SAM" id="Coils"/>
    </source>
</evidence>
<dbReference type="InterPro" id="IPR040210">
    <property type="entry name" value="Cep85/Cep85L"/>
</dbReference>
<evidence type="ECO:0000313" key="5">
    <source>
        <dbReference type="Proteomes" id="UP001178461"/>
    </source>
</evidence>
<feature type="compositionally biased region" description="Polar residues" evidence="2">
    <location>
        <begin position="119"/>
        <end position="133"/>
    </location>
</feature>
<organism evidence="4 5">
    <name type="scientific">Podarcis lilfordi</name>
    <name type="common">Lilford's wall lizard</name>
    <dbReference type="NCBI Taxonomy" id="74358"/>
    <lineage>
        <taxon>Eukaryota</taxon>
        <taxon>Metazoa</taxon>
        <taxon>Chordata</taxon>
        <taxon>Craniata</taxon>
        <taxon>Vertebrata</taxon>
        <taxon>Euteleostomi</taxon>
        <taxon>Lepidosauria</taxon>
        <taxon>Squamata</taxon>
        <taxon>Bifurcata</taxon>
        <taxon>Unidentata</taxon>
        <taxon>Episquamata</taxon>
        <taxon>Laterata</taxon>
        <taxon>Lacertibaenia</taxon>
        <taxon>Lacertidae</taxon>
        <taxon>Podarcis</taxon>
    </lineage>
</organism>
<name>A0AA35K1P0_9SAUR</name>
<keyword evidence="1" id="KW-0175">Coiled coil</keyword>
<evidence type="ECO:0000259" key="3">
    <source>
        <dbReference type="Pfam" id="PF24555"/>
    </source>
</evidence>
<proteinExistence type="predicted"/>
<protein>
    <recommendedName>
        <fullName evidence="3">Centrosomal protein of 85 kDa-like CC4 coiled-coil domain-containing protein</fullName>
    </recommendedName>
</protein>
<feature type="compositionally biased region" description="Low complexity" evidence="2">
    <location>
        <begin position="140"/>
        <end position="151"/>
    </location>
</feature>
<accession>A0AA35K1P0</accession>
<dbReference type="AlphaFoldDB" id="A0AA35K1P0"/>
<dbReference type="Proteomes" id="UP001178461">
    <property type="component" value="Chromosome 3"/>
</dbReference>
<feature type="region of interest" description="Disordered" evidence="2">
    <location>
        <begin position="102"/>
        <end position="151"/>
    </location>
</feature>
<feature type="domain" description="Centrosomal protein of 85 kDa-like CC4 coiled-coil" evidence="3">
    <location>
        <begin position="665"/>
        <end position="744"/>
    </location>
</feature>
<dbReference type="EMBL" id="OX395128">
    <property type="protein sequence ID" value="CAI5770015.1"/>
    <property type="molecule type" value="Genomic_DNA"/>
</dbReference>
<evidence type="ECO:0000313" key="4">
    <source>
        <dbReference type="EMBL" id="CAI5770015.1"/>
    </source>
</evidence>
<feature type="coiled-coil region" evidence="1">
    <location>
        <begin position="518"/>
        <end position="631"/>
    </location>
</feature>
<dbReference type="PANTHER" id="PTHR31075:SF2">
    <property type="entry name" value="CENTROSOMAL PROTEIN OF 85 KDA-LIKE"/>
    <property type="match status" value="1"/>
</dbReference>